<evidence type="ECO:0000313" key="5">
    <source>
        <dbReference type="Proteomes" id="UP001497522"/>
    </source>
</evidence>
<keyword evidence="5" id="KW-1185">Reference proteome</keyword>
<accession>A0ABP1B1D6</accession>
<evidence type="ECO:0000313" key="4">
    <source>
        <dbReference type="EMBL" id="CAK9868582.1"/>
    </source>
</evidence>
<evidence type="ECO:0000256" key="2">
    <source>
        <dbReference type="SAM" id="SignalP"/>
    </source>
</evidence>
<dbReference type="PANTHER" id="PTHR45036:SF1">
    <property type="entry name" value="METHYLTRANSFERASE LIKE 7A"/>
    <property type="match status" value="1"/>
</dbReference>
<feature type="signal peptide" evidence="2">
    <location>
        <begin position="1"/>
        <end position="24"/>
    </location>
</feature>
<organism evidence="4 5">
    <name type="scientific">Sphagnum jensenii</name>
    <dbReference type="NCBI Taxonomy" id="128206"/>
    <lineage>
        <taxon>Eukaryota</taxon>
        <taxon>Viridiplantae</taxon>
        <taxon>Streptophyta</taxon>
        <taxon>Embryophyta</taxon>
        <taxon>Bryophyta</taxon>
        <taxon>Sphagnophytina</taxon>
        <taxon>Sphagnopsida</taxon>
        <taxon>Sphagnales</taxon>
        <taxon>Sphagnaceae</taxon>
        <taxon>Sphagnum</taxon>
    </lineage>
</organism>
<evidence type="ECO:0000256" key="1">
    <source>
        <dbReference type="SAM" id="MobiDB-lite"/>
    </source>
</evidence>
<name>A0ABP1B1D6_9BRYO</name>
<proteinExistence type="predicted"/>
<dbReference type="InterPro" id="IPR041698">
    <property type="entry name" value="Methyltransf_25"/>
</dbReference>
<feature type="chain" id="PRO_5045514087" description="Methyltransferase domain-containing protein" evidence="2">
    <location>
        <begin position="25"/>
        <end position="329"/>
    </location>
</feature>
<dbReference type="PANTHER" id="PTHR45036">
    <property type="entry name" value="METHYLTRANSFERASE LIKE 7B"/>
    <property type="match status" value="1"/>
</dbReference>
<dbReference type="Gene3D" id="3.40.50.150">
    <property type="entry name" value="Vaccinia Virus protein VP39"/>
    <property type="match status" value="1"/>
</dbReference>
<protein>
    <recommendedName>
        <fullName evidence="3">Methyltransferase domain-containing protein</fullName>
    </recommendedName>
</protein>
<dbReference type="InterPro" id="IPR029063">
    <property type="entry name" value="SAM-dependent_MTases_sf"/>
</dbReference>
<evidence type="ECO:0000259" key="3">
    <source>
        <dbReference type="Pfam" id="PF13649"/>
    </source>
</evidence>
<dbReference type="SUPFAM" id="SSF53335">
    <property type="entry name" value="S-adenosyl-L-methionine-dependent methyltransferases"/>
    <property type="match status" value="1"/>
</dbReference>
<dbReference type="Proteomes" id="UP001497522">
    <property type="component" value="Chromosome 18"/>
</dbReference>
<dbReference type="Pfam" id="PF13649">
    <property type="entry name" value="Methyltransf_25"/>
    <property type="match status" value="1"/>
</dbReference>
<feature type="domain" description="Methyltransferase" evidence="3">
    <location>
        <begin position="135"/>
        <end position="227"/>
    </location>
</feature>
<dbReference type="InterPro" id="IPR052356">
    <property type="entry name" value="Thiol_S-MT"/>
</dbReference>
<dbReference type="EMBL" id="OZ023719">
    <property type="protein sequence ID" value="CAK9868582.1"/>
    <property type="molecule type" value="Genomic_DNA"/>
</dbReference>
<reference evidence="4" key="1">
    <citation type="submission" date="2024-03" db="EMBL/GenBank/DDBJ databases">
        <authorList>
            <consortium name="ELIXIR-Norway"/>
            <consortium name="Elixir Norway"/>
        </authorList>
    </citation>
    <scope>NUCLEOTIDE SEQUENCE</scope>
</reference>
<gene>
    <name evidence="4" type="ORF">CSSPJE1EN2_LOCUS11541</name>
</gene>
<sequence length="329" mass="35307">MVAAMLLSHGAAAAAAAAAAMVAAAPLLQQQRQQSLGWSTGGKQWYGSGSFSSNKNCSLQDKLTKPSCRRRVREYTRPPMAVIWPLELDTTTAATVVAGTSLLGFAIVRTFVYFRMQYIIAAMLGRHVPRGGSRILDLGIREGRNLYYYPKDVIQVVVVAPSPNLQLLESQAVRAGVPIEVKSKSPDASGLPANSMDAVVSVYAMSELSDSQVASSLSEAVRVLKPGKPFIFVENVGAKATVLRAAQGALETIGRMMGNKTCATRDLLPFLEKVEGLTDLQYDNLLDFQDPHLVGVAIKKPAVSASESSDARDKLTKKKRKSQPAVNTA</sequence>
<feature type="region of interest" description="Disordered" evidence="1">
    <location>
        <begin position="302"/>
        <end position="329"/>
    </location>
</feature>
<keyword evidence="2" id="KW-0732">Signal</keyword>